<keyword evidence="4" id="KW-1185">Reference proteome</keyword>
<dbReference type="AlphaFoldDB" id="A0A409W8M0"/>
<dbReference type="Pfam" id="PF00135">
    <property type="entry name" value="COesterase"/>
    <property type="match status" value="1"/>
</dbReference>
<comment type="caution">
    <text evidence="3">The sequence shown here is derived from an EMBL/GenBank/DDBJ whole genome shotgun (WGS) entry which is preliminary data.</text>
</comment>
<proteinExistence type="predicted"/>
<feature type="compositionally biased region" description="Basic residues" evidence="1">
    <location>
        <begin position="356"/>
        <end position="377"/>
    </location>
</feature>
<dbReference type="EMBL" id="NHYE01005309">
    <property type="protein sequence ID" value="PPQ74840.1"/>
    <property type="molecule type" value="Genomic_DNA"/>
</dbReference>
<feature type="region of interest" description="Disordered" evidence="1">
    <location>
        <begin position="533"/>
        <end position="569"/>
    </location>
</feature>
<dbReference type="InterPro" id="IPR029058">
    <property type="entry name" value="AB_hydrolase_fold"/>
</dbReference>
<dbReference type="PANTHER" id="PTHR43142:SF5">
    <property type="entry name" value="CARBOXYLIC ESTER HYDROLASE"/>
    <property type="match status" value="1"/>
</dbReference>
<evidence type="ECO:0000313" key="4">
    <source>
        <dbReference type="Proteomes" id="UP000284706"/>
    </source>
</evidence>
<evidence type="ECO:0000259" key="2">
    <source>
        <dbReference type="Pfam" id="PF00135"/>
    </source>
</evidence>
<feature type="region of interest" description="Disordered" evidence="1">
    <location>
        <begin position="354"/>
        <end position="386"/>
    </location>
</feature>
<feature type="domain" description="Carboxylesterase type B" evidence="2">
    <location>
        <begin position="23"/>
        <end position="257"/>
    </location>
</feature>
<protein>
    <recommendedName>
        <fullName evidence="2">Carboxylesterase type B domain-containing protein</fullName>
    </recommendedName>
</protein>
<gene>
    <name evidence="3" type="ORF">CVT26_005220</name>
</gene>
<dbReference type="InterPro" id="IPR002018">
    <property type="entry name" value="CarbesteraseB"/>
</dbReference>
<dbReference type="Gene3D" id="3.40.50.1820">
    <property type="entry name" value="alpha/beta hydrolase"/>
    <property type="match status" value="2"/>
</dbReference>
<dbReference type="InParanoid" id="A0A409W8M0"/>
<accession>A0A409W8M0</accession>
<dbReference type="SUPFAM" id="SSF53474">
    <property type="entry name" value="alpha/beta-Hydrolases"/>
    <property type="match status" value="1"/>
</dbReference>
<dbReference type="OrthoDB" id="3200163at2759"/>
<dbReference type="Proteomes" id="UP000284706">
    <property type="component" value="Unassembled WGS sequence"/>
</dbReference>
<organism evidence="3 4">
    <name type="scientific">Gymnopilus dilepis</name>
    <dbReference type="NCBI Taxonomy" id="231916"/>
    <lineage>
        <taxon>Eukaryota</taxon>
        <taxon>Fungi</taxon>
        <taxon>Dikarya</taxon>
        <taxon>Basidiomycota</taxon>
        <taxon>Agaricomycotina</taxon>
        <taxon>Agaricomycetes</taxon>
        <taxon>Agaricomycetidae</taxon>
        <taxon>Agaricales</taxon>
        <taxon>Agaricineae</taxon>
        <taxon>Hymenogastraceae</taxon>
        <taxon>Gymnopilus</taxon>
    </lineage>
</organism>
<dbReference type="PANTHER" id="PTHR43142">
    <property type="entry name" value="CARBOXYLIC ESTER HYDROLASE"/>
    <property type="match status" value="1"/>
</dbReference>
<name>A0A409W8M0_9AGAR</name>
<evidence type="ECO:0000256" key="1">
    <source>
        <dbReference type="SAM" id="MobiDB-lite"/>
    </source>
</evidence>
<dbReference type="STRING" id="231916.A0A409W8M0"/>
<reference evidence="3 4" key="1">
    <citation type="journal article" date="2018" name="Evol. Lett.">
        <title>Horizontal gene cluster transfer increased hallucinogenic mushroom diversity.</title>
        <authorList>
            <person name="Reynolds H.T."/>
            <person name="Vijayakumar V."/>
            <person name="Gluck-Thaler E."/>
            <person name="Korotkin H.B."/>
            <person name="Matheny P.B."/>
            <person name="Slot J.C."/>
        </authorList>
    </citation>
    <scope>NUCLEOTIDE SEQUENCE [LARGE SCALE GENOMIC DNA]</scope>
    <source>
        <strain evidence="3 4">SRW20</strain>
    </source>
</reference>
<sequence length="718" mass="79426">MPVPDSSTESFTKLHHLGLETTFRGVEHPLSTPDAPIHQYRGIKYASIPARFRQSKLCTTYPPITDASKYGPICPQLRPRKSIEENLFGIPHQDIPEQNLKQDEFECLNLNITCPGGLTPNSRVPVMLWVHGGGDHGCGSEWFYDGGSIVRKSIECGKPIILVTFNFRLGLLGFATNAFIRDDNKAAGEEGTGNYGLRDQRLANEWVHHHISEFGGDPNNITLFGSGTGAADVVCHLLSKANAIEPIFHKSIIQSAVFEPIHPDVGSAGWYLSRMMSALQVTNIEKFRHIEVEKLLGLGHALRAVDDGVFFRDGWQSYLAPPHPVEHSHPVGKSLASPPHTSNYLLPPIAEIGVRSKSKSRSRSRSAMRKLRSKSRPAHLGSTPTIPEHTSNILQPLIIGDSSADSLLWSQPISLWTSSGVVRRIKAICQSLTKTSNLLRAYDISAYTPDEEITDRLLELVNDARVAWPTQCIVDNAKRERNGHGVWRFVFDQEGPSRGLPHHMADIMYLFDNVPLPESARVAAEYMDVDSFDSQLDESDDDREPCVTVSPGDHSNDEEDVAHRGRTKARGQSFSSSLAAKCESIVKAGVRTLSPSALSVISSASGGSDNSTQSMMIDADEQCWLIAPVDLHSYTRVRDTMQEKWISFAHGEVPWREDKVFVFGPEGETGERSRAIFEGRRRRKVWKEAFEPIGPALVQKVGVELSRGPALGADRARC</sequence>
<feature type="compositionally biased region" description="Acidic residues" evidence="1">
    <location>
        <begin position="533"/>
        <end position="543"/>
    </location>
</feature>
<evidence type="ECO:0000313" key="3">
    <source>
        <dbReference type="EMBL" id="PPQ74840.1"/>
    </source>
</evidence>